<dbReference type="Proteomes" id="UP001226434">
    <property type="component" value="Unassembled WGS sequence"/>
</dbReference>
<comment type="caution">
    <text evidence="2">The sequence shown here is derived from an EMBL/GenBank/DDBJ whole genome shotgun (WGS) entry which is preliminary data.</text>
</comment>
<dbReference type="SUPFAM" id="SSF53597">
    <property type="entry name" value="Dihydrofolate reductase-like"/>
    <property type="match status" value="1"/>
</dbReference>
<evidence type="ECO:0000313" key="3">
    <source>
        <dbReference type="Proteomes" id="UP001226434"/>
    </source>
</evidence>
<dbReference type="InterPro" id="IPR024072">
    <property type="entry name" value="DHFR-like_dom_sf"/>
</dbReference>
<feature type="domain" description="Bacterial bifunctional deaminase-reductase C-terminal" evidence="1">
    <location>
        <begin position="2"/>
        <end position="180"/>
    </location>
</feature>
<gene>
    <name evidence="2" type="ORF">QJ048_08400</name>
</gene>
<dbReference type="EMBL" id="JASBRG010000005">
    <property type="protein sequence ID" value="MDI3319790.1"/>
    <property type="molecule type" value="Genomic_DNA"/>
</dbReference>
<reference evidence="2 3" key="1">
    <citation type="submission" date="2023-05" db="EMBL/GenBank/DDBJ databases">
        <title>Genome sequence of Pinibacter sp. MAH-24.</title>
        <authorList>
            <person name="Huq M.A."/>
        </authorList>
    </citation>
    <scope>NUCLEOTIDE SEQUENCE [LARGE SCALE GENOMIC DNA]</scope>
    <source>
        <strain evidence="2 3">MAH-24</strain>
    </source>
</reference>
<protein>
    <submittedName>
        <fullName evidence="2">Dihydrofolate reductase family protein</fullName>
    </submittedName>
</protein>
<dbReference type="Gene3D" id="3.40.430.10">
    <property type="entry name" value="Dihydrofolate Reductase, subunit A"/>
    <property type="match status" value="1"/>
</dbReference>
<keyword evidence="3" id="KW-1185">Reference proteome</keyword>
<name>A0ABT6RB59_9BACT</name>
<dbReference type="Pfam" id="PF01872">
    <property type="entry name" value="RibD_C"/>
    <property type="match status" value="1"/>
</dbReference>
<dbReference type="PANTHER" id="PTHR38011:SF11">
    <property type="entry name" value="2,5-DIAMINO-6-RIBOSYLAMINO-4(3H)-PYRIMIDINONE 5'-PHOSPHATE REDUCTASE"/>
    <property type="match status" value="1"/>
</dbReference>
<accession>A0ABT6RB59</accession>
<dbReference type="PANTHER" id="PTHR38011">
    <property type="entry name" value="DIHYDROFOLATE REDUCTASE FAMILY PROTEIN (AFU_ORTHOLOGUE AFUA_8G06820)"/>
    <property type="match status" value="1"/>
</dbReference>
<organism evidence="2 3">
    <name type="scientific">Pinibacter soli</name>
    <dbReference type="NCBI Taxonomy" id="3044211"/>
    <lineage>
        <taxon>Bacteria</taxon>
        <taxon>Pseudomonadati</taxon>
        <taxon>Bacteroidota</taxon>
        <taxon>Chitinophagia</taxon>
        <taxon>Chitinophagales</taxon>
        <taxon>Chitinophagaceae</taxon>
        <taxon>Pinibacter</taxon>
    </lineage>
</organism>
<evidence type="ECO:0000259" key="1">
    <source>
        <dbReference type="Pfam" id="PF01872"/>
    </source>
</evidence>
<sequence length="193" mass="21527">MRKLIAIVQTSFDGFVAGPNGEFTNFIGDEENLAFVCSLIESADTMLFGRKSWQLLESNWPTAADKPGATQYEIKYSNWYNGVPKYVLSGTIQTSNDDNTIVIRDNAAEKIKSLKQQDGKSIYIFGSPTVVHFLLQENLLDGIWLIMHPVFFGKGIPMHRDLNKVIKLNLASTKHLSSGTFCLNYAVEKGVNS</sequence>
<dbReference type="InterPro" id="IPR050765">
    <property type="entry name" value="Riboflavin_Biosynth_HTPR"/>
</dbReference>
<dbReference type="RefSeq" id="WP_282333892.1">
    <property type="nucleotide sequence ID" value="NZ_JASBRG010000005.1"/>
</dbReference>
<dbReference type="InterPro" id="IPR002734">
    <property type="entry name" value="RibDG_C"/>
</dbReference>
<proteinExistence type="predicted"/>
<evidence type="ECO:0000313" key="2">
    <source>
        <dbReference type="EMBL" id="MDI3319790.1"/>
    </source>
</evidence>